<proteinExistence type="inferred from homology"/>
<dbReference type="PANTHER" id="PTHR43157:SF31">
    <property type="entry name" value="PHOSPHATIDYLINOSITOL-GLYCAN BIOSYNTHESIS CLASS F PROTEIN"/>
    <property type="match status" value="1"/>
</dbReference>
<keyword evidence="4" id="KW-1185">Reference proteome</keyword>
<dbReference type="InterPro" id="IPR036291">
    <property type="entry name" value="NAD(P)-bd_dom_sf"/>
</dbReference>
<reference evidence="4" key="1">
    <citation type="journal article" date="2019" name="Int. J. Syst. Evol. Microbiol.">
        <title>The Global Catalogue of Microorganisms (GCM) 10K type strain sequencing project: providing services to taxonomists for standard genome sequencing and annotation.</title>
        <authorList>
            <consortium name="The Broad Institute Genomics Platform"/>
            <consortium name="The Broad Institute Genome Sequencing Center for Infectious Disease"/>
            <person name="Wu L."/>
            <person name="Ma J."/>
        </authorList>
    </citation>
    <scope>NUCLEOTIDE SEQUENCE [LARGE SCALE GENOMIC DNA]</scope>
    <source>
        <strain evidence="4">KCTC 52640</strain>
    </source>
</reference>
<name>A0ABV7ESP8_9GAMM</name>
<comment type="similarity">
    <text evidence="2">Belongs to the short-chain dehydrogenases/reductases (SDR) family.</text>
</comment>
<comment type="caution">
    <text evidence="3">The sequence shown here is derived from an EMBL/GenBank/DDBJ whole genome shotgun (WGS) entry which is preliminary data.</text>
</comment>
<dbReference type="RefSeq" id="WP_380689501.1">
    <property type="nucleotide sequence ID" value="NZ_JBHRSS010000004.1"/>
</dbReference>
<dbReference type="InterPro" id="IPR002347">
    <property type="entry name" value="SDR_fam"/>
</dbReference>
<gene>
    <name evidence="3" type="ORF">ACFOSU_10920</name>
</gene>
<organism evidence="3 4">
    <name type="scientific">Salinisphaera aquimarina</name>
    <dbReference type="NCBI Taxonomy" id="2094031"/>
    <lineage>
        <taxon>Bacteria</taxon>
        <taxon>Pseudomonadati</taxon>
        <taxon>Pseudomonadota</taxon>
        <taxon>Gammaproteobacteria</taxon>
        <taxon>Salinisphaerales</taxon>
        <taxon>Salinisphaeraceae</taxon>
        <taxon>Salinisphaera</taxon>
    </lineage>
</organism>
<accession>A0ABV7ESP8</accession>
<dbReference type="EMBL" id="JBHRSS010000004">
    <property type="protein sequence ID" value="MFC3104400.1"/>
    <property type="molecule type" value="Genomic_DNA"/>
</dbReference>
<dbReference type="SUPFAM" id="SSF51735">
    <property type="entry name" value="NAD(P)-binding Rossmann-fold domains"/>
    <property type="match status" value="1"/>
</dbReference>
<dbReference type="Proteomes" id="UP001595462">
    <property type="component" value="Unassembled WGS sequence"/>
</dbReference>
<dbReference type="Pfam" id="PF00106">
    <property type="entry name" value="adh_short"/>
    <property type="match status" value="1"/>
</dbReference>
<evidence type="ECO:0000256" key="1">
    <source>
        <dbReference type="ARBA" id="ARBA00023002"/>
    </source>
</evidence>
<evidence type="ECO:0000313" key="3">
    <source>
        <dbReference type="EMBL" id="MFC3104400.1"/>
    </source>
</evidence>
<protein>
    <submittedName>
        <fullName evidence="3">SDR family NAD(P)-dependent oxidoreductase</fullName>
    </submittedName>
</protein>
<dbReference type="PRINTS" id="PR00080">
    <property type="entry name" value="SDRFAMILY"/>
</dbReference>
<keyword evidence="1" id="KW-0560">Oxidoreductase</keyword>
<evidence type="ECO:0000256" key="2">
    <source>
        <dbReference type="RuleBase" id="RU000363"/>
    </source>
</evidence>
<evidence type="ECO:0000313" key="4">
    <source>
        <dbReference type="Proteomes" id="UP001595462"/>
    </source>
</evidence>
<sequence>MTRNILITGGNSGIGKEMARALAANGDRVVIASSNLANSERAADEIRRADSAAQVEAMALDLSNFEAIDRFADDLLQRMPVIDVLILNAGLYTHGARRLDNGLEAMIGVMHFGHFRLTQRLLDAVCAADAGRIVVTSSYAHRIGRIRQASFEDPSLRHISLEGYAQAKLANLLFTRELARRLADTSVTVNAFHPGSVATGIWQELPGPLQRLFGLFLVDSEQGADTGVWLANADEAREHSGEYFYKRRITKTSSASRDRQLAAWLWKDSEARM</sequence>
<dbReference type="Gene3D" id="3.40.50.720">
    <property type="entry name" value="NAD(P)-binding Rossmann-like Domain"/>
    <property type="match status" value="1"/>
</dbReference>
<dbReference type="PANTHER" id="PTHR43157">
    <property type="entry name" value="PHOSPHATIDYLINOSITOL-GLYCAN BIOSYNTHESIS CLASS F PROTEIN-RELATED"/>
    <property type="match status" value="1"/>
</dbReference>
<dbReference type="PRINTS" id="PR00081">
    <property type="entry name" value="GDHRDH"/>
</dbReference>